<dbReference type="PANTHER" id="PTHR33164:SF43">
    <property type="entry name" value="HTH-TYPE TRANSCRIPTIONAL REPRESSOR YETL"/>
    <property type="match status" value="1"/>
</dbReference>
<reference evidence="3 4" key="1">
    <citation type="submission" date="2023-07" db="EMBL/GenBank/DDBJ databases">
        <title>Genomic Encyclopedia of Type Strains, Phase IV (KMG-IV): sequencing the most valuable type-strain genomes for metagenomic binning, comparative biology and taxonomic classification.</title>
        <authorList>
            <person name="Goeker M."/>
        </authorList>
    </citation>
    <scope>NUCLEOTIDE SEQUENCE [LARGE SCALE GENOMIC DNA]</scope>
    <source>
        <strain evidence="3 4">DSM 4006</strain>
    </source>
</reference>
<evidence type="ECO:0000256" key="1">
    <source>
        <dbReference type="ARBA" id="ARBA00023125"/>
    </source>
</evidence>
<dbReference type="InterPro" id="IPR039422">
    <property type="entry name" value="MarR/SlyA-like"/>
</dbReference>
<proteinExistence type="predicted"/>
<dbReference type="InterPro" id="IPR036390">
    <property type="entry name" value="WH_DNA-bd_sf"/>
</dbReference>
<dbReference type="Gene3D" id="1.10.10.10">
    <property type="entry name" value="Winged helix-like DNA-binding domain superfamily/Winged helix DNA-binding domain"/>
    <property type="match status" value="1"/>
</dbReference>
<dbReference type="Proteomes" id="UP001232973">
    <property type="component" value="Unassembled WGS sequence"/>
</dbReference>
<evidence type="ECO:0000313" key="3">
    <source>
        <dbReference type="EMBL" id="MDQ0188213.1"/>
    </source>
</evidence>
<dbReference type="InterPro" id="IPR000835">
    <property type="entry name" value="HTH_MarR-typ"/>
</dbReference>
<dbReference type="InterPro" id="IPR011991">
    <property type="entry name" value="ArsR-like_HTH"/>
</dbReference>
<dbReference type="PROSITE" id="PS50995">
    <property type="entry name" value="HTH_MARR_2"/>
    <property type="match status" value="1"/>
</dbReference>
<dbReference type="RefSeq" id="WP_274455634.1">
    <property type="nucleotide sequence ID" value="NZ_CP067097.1"/>
</dbReference>
<gene>
    <name evidence="3" type="ORF">J2S03_000017</name>
</gene>
<accession>A0ABT9XD40</accession>
<dbReference type="EMBL" id="JAUSTP010000001">
    <property type="protein sequence ID" value="MDQ0188213.1"/>
    <property type="molecule type" value="Genomic_DNA"/>
</dbReference>
<dbReference type="Pfam" id="PF01047">
    <property type="entry name" value="MarR"/>
    <property type="match status" value="1"/>
</dbReference>
<dbReference type="CDD" id="cd00090">
    <property type="entry name" value="HTH_ARSR"/>
    <property type="match status" value="1"/>
</dbReference>
<sequence length="155" mass="17680">MESNDPVSVQMRQLDDLMARLQRMMAHDSLIKRSNMTASQIFILRYLDKCERAKASDIAKVAGLSPGAVTQVCDELERSGLVERIRSQEDRRVVYVSITAQGRQRLDEFRKIRSARMKKIFREIGAHDTGEFIRIVGRLVDLIERGVGEEADDAE</sequence>
<dbReference type="SUPFAM" id="SSF46785">
    <property type="entry name" value="Winged helix' DNA-binding domain"/>
    <property type="match status" value="1"/>
</dbReference>
<comment type="caution">
    <text evidence="3">The sequence shown here is derived from an EMBL/GenBank/DDBJ whole genome shotgun (WGS) entry which is preliminary data.</text>
</comment>
<keyword evidence="1 3" id="KW-0238">DNA-binding</keyword>
<evidence type="ECO:0000259" key="2">
    <source>
        <dbReference type="PROSITE" id="PS50995"/>
    </source>
</evidence>
<dbReference type="InterPro" id="IPR036388">
    <property type="entry name" value="WH-like_DNA-bd_sf"/>
</dbReference>
<name>A0ABT9XD40_9BACL</name>
<protein>
    <submittedName>
        <fullName evidence="3">DNA-binding MarR family transcriptional regulator</fullName>
    </submittedName>
</protein>
<feature type="domain" description="HTH marR-type" evidence="2">
    <location>
        <begin position="11"/>
        <end position="141"/>
    </location>
</feature>
<organism evidence="3 4">
    <name type="scientific">Alicyclobacillus cycloheptanicus</name>
    <dbReference type="NCBI Taxonomy" id="1457"/>
    <lineage>
        <taxon>Bacteria</taxon>
        <taxon>Bacillati</taxon>
        <taxon>Bacillota</taxon>
        <taxon>Bacilli</taxon>
        <taxon>Bacillales</taxon>
        <taxon>Alicyclobacillaceae</taxon>
        <taxon>Alicyclobacillus</taxon>
    </lineage>
</organism>
<dbReference type="PRINTS" id="PR00598">
    <property type="entry name" value="HTHMARR"/>
</dbReference>
<dbReference type="GO" id="GO:0003677">
    <property type="term" value="F:DNA binding"/>
    <property type="evidence" value="ECO:0007669"/>
    <property type="project" value="UniProtKB-KW"/>
</dbReference>
<evidence type="ECO:0000313" key="4">
    <source>
        <dbReference type="Proteomes" id="UP001232973"/>
    </source>
</evidence>
<dbReference type="PANTHER" id="PTHR33164">
    <property type="entry name" value="TRANSCRIPTIONAL REGULATOR, MARR FAMILY"/>
    <property type="match status" value="1"/>
</dbReference>
<dbReference type="SMART" id="SM00347">
    <property type="entry name" value="HTH_MARR"/>
    <property type="match status" value="1"/>
</dbReference>
<keyword evidence="4" id="KW-1185">Reference proteome</keyword>